<organism evidence="1 2">
    <name type="scientific">Neolentinus lepideus HHB14362 ss-1</name>
    <dbReference type="NCBI Taxonomy" id="1314782"/>
    <lineage>
        <taxon>Eukaryota</taxon>
        <taxon>Fungi</taxon>
        <taxon>Dikarya</taxon>
        <taxon>Basidiomycota</taxon>
        <taxon>Agaricomycotina</taxon>
        <taxon>Agaricomycetes</taxon>
        <taxon>Gloeophyllales</taxon>
        <taxon>Gloeophyllaceae</taxon>
        <taxon>Neolentinus</taxon>
    </lineage>
</organism>
<keyword evidence="2" id="KW-1185">Reference proteome</keyword>
<evidence type="ECO:0000313" key="1">
    <source>
        <dbReference type="EMBL" id="KZT29572.1"/>
    </source>
</evidence>
<dbReference type="EMBL" id="KV425554">
    <property type="protein sequence ID" value="KZT29572.1"/>
    <property type="molecule type" value="Genomic_DNA"/>
</dbReference>
<accession>A0A165VET0</accession>
<dbReference type="AlphaFoldDB" id="A0A165VET0"/>
<evidence type="ECO:0000313" key="2">
    <source>
        <dbReference type="Proteomes" id="UP000076761"/>
    </source>
</evidence>
<name>A0A165VET0_9AGAM</name>
<sequence length="269" mass="30340">MDHLNITSQEIATRLALVPEENEHEEYELTIPNAFLQILRSDSRYSVETASNSTVSNIQGPGRTVDNFVSFLGQGLEALLTKFGLWFGRQGAGDSYRMLEAAMGRVAERKVEEAIMDVMGFRPYDAHEVLKFGLGVQFRNRGDRFSEALQVLVVMWHTAQSIRDTRSPLLKLIICCADALRYIVERSNGGALGNRIFDSPAALDELIVTFSSAQIMLQEKADEEMFKEMQAVLKARFPVNQTRTQIFDDTREKVMDLEKNLLGIIASLR</sequence>
<dbReference type="Proteomes" id="UP000076761">
    <property type="component" value="Unassembled WGS sequence"/>
</dbReference>
<dbReference type="InParanoid" id="A0A165VET0"/>
<proteinExistence type="predicted"/>
<protein>
    <submittedName>
        <fullName evidence="1">Uncharacterized protein</fullName>
    </submittedName>
</protein>
<gene>
    <name evidence="1" type="ORF">NEOLEDRAFT_1128360</name>
</gene>
<reference evidence="1 2" key="1">
    <citation type="journal article" date="2016" name="Mol. Biol. Evol.">
        <title>Comparative Genomics of Early-Diverging Mushroom-Forming Fungi Provides Insights into the Origins of Lignocellulose Decay Capabilities.</title>
        <authorList>
            <person name="Nagy L.G."/>
            <person name="Riley R."/>
            <person name="Tritt A."/>
            <person name="Adam C."/>
            <person name="Daum C."/>
            <person name="Floudas D."/>
            <person name="Sun H."/>
            <person name="Yadav J.S."/>
            <person name="Pangilinan J."/>
            <person name="Larsson K.H."/>
            <person name="Matsuura K."/>
            <person name="Barry K."/>
            <person name="Labutti K."/>
            <person name="Kuo R."/>
            <person name="Ohm R.A."/>
            <person name="Bhattacharya S.S."/>
            <person name="Shirouzu T."/>
            <person name="Yoshinaga Y."/>
            <person name="Martin F.M."/>
            <person name="Grigoriev I.V."/>
            <person name="Hibbett D.S."/>
        </authorList>
    </citation>
    <scope>NUCLEOTIDE SEQUENCE [LARGE SCALE GENOMIC DNA]</scope>
    <source>
        <strain evidence="1 2">HHB14362 ss-1</strain>
    </source>
</reference>